<dbReference type="Pfam" id="PF19791">
    <property type="entry name" value="DUF6275"/>
    <property type="match status" value="1"/>
</dbReference>
<reference evidence="1" key="1">
    <citation type="submission" date="2022-05" db="EMBL/GenBank/DDBJ databases">
        <title>Draft genome sequences of Clostridium perfringens strains isolated from Peru.</title>
        <authorList>
            <person name="Hurtado R."/>
            <person name="Lima L."/>
            <person name="Sousa T."/>
            <person name="Jaiswal A.K."/>
            <person name="Tiwari S."/>
            <person name="Maturrano L."/>
            <person name="Brenig B."/>
            <person name="Azevedo V."/>
        </authorList>
    </citation>
    <scope>NUCLEOTIDE SEQUENCE</scope>
    <source>
        <strain evidence="1">CP4</strain>
    </source>
</reference>
<dbReference type="InterPro" id="IPR046242">
    <property type="entry name" value="DUF6275"/>
</dbReference>
<name>A0A9X3XV23_ENTFC</name>
<comment type="caution">
    <text evidence="1">The sequence shown here is derived from an EMBL/GenBank/DDBJ whole genome shotgun (WGS) entry which is preliminary data.</text>
</comment>
<gene>
    <name evidence="1" type="ORF">M3X98_08495</name>
</gene>
<dbReference type="AlphaFoldDB" id="A0A9X3XV23"/>
<proteinExistence type="predicted"/>
<evidence type="ECO:0000313" key="1">
    <source>
        <dbReference type="EMBL" id="MDC4248095.1"/>
    </source>
</evidence>
<dbReference type="RefSeq" id="WP_272471416.1">
    <property type="nucleotide sequence ID" value="NZ_JAMWMK010000012.1"/>
</dbReference>
<organism evidence="1 2">
    <name type="scientific">Enterococcus faecium</name>
    <name type="common">Streptococcus faecium</name>
    <dbReference type="NCBI Taxonomy" id="1352"/>
    <lineage>
        <taxon>Bacteria</taxon>
        <taxon>Bacillati</taxon>
        <taxon>Bacillota</taxon>
        <taxon>Bacilli</taxon>
        <taxon>Lactobacillales</taxon>
        <taxon>Enterococcaceae</taxon>
        <taxon>Enterococcus</taxon>
    </lineage>
</organism>
<dbReference type="EMBL" id="JAMWMK010000012">
    <property type="protein sequence ID" value="MDC4248095.1"/>
    <property type="molecule type" value="Genomic_DNA"/>
</dbReference>
<sequence length="79" mass="9706">MSYQEFIKLVKTQIVCDKQIREEVELQEDELNVVWAVNVLQHHKALLTNNRGFYFEVTYDDDNELFEIQMYKRHLYVFF</sequence>
<evidence type="ECO:0000313" key="2">
    <source>
        <dbReference type="Proteomes" id="UP001141166"/>
    </source>
</evidence>
<protein>
    <submittedName>
        <fullName evidence="1">DUF6275 family protein</fullName>
    </submittedName>
</protein>
<dbReference type="Proteomes" id="UP001141166">
    <property type="component" value="Unassembled WGS sequence"/>
</dbReference>
<accession>A0A9X3XV23</accession>